<evidence type="ECO:0000313" key="4">
    <source>
        <dbReference type="Proteomes" id="UP000822688"/>
    </source>
</evidence>
<sequence length="377" mass="42518">MKQKWHASHCFQLQQPEGREKGVTIANQKKLRQQIQSLLKPALVDTLLHHFSTLVGGGPVHYADFGCSVGHNTISFATFVTDILNSKSELSAKDFVCHFADLPSNDFNTLFKQLPGEGGGERERTWFVEGVPGSQYSRMFPHSSLHVAMTTLTLHYLSEIPSLVSDKSLPVYNKGKISAHGSSLGTVEAYVEVSRKGLRKFFECRAEEMVSSGVLGYYCPGRRDRAHPEEQMFDDNVHPQFLFEKSWQELVNEGTIEEEILDSFNMPICHPSIDELQEAIEQPIPEFQIQTLEFTDKFYITPGNADTMFKDAKAYGETMTNMLKMGAGPMVSDHLGHEPMQLMMERFCHNSEKDYPLKKAVGFPMYVSFCSGVLVQK</sequence>
<dbReference type="GO" id="GO:0046872">
    <property type="term" value="F:metal ion binding"/>
    <property type="evidence" value="ECO:0007669"/>
    <property type="project" value="UniProtKB-KW"/>
</dbReference>
<dbReference type="Pfam" id="PF03492">
    <property type="entry name" value="Methyltransf_7"/>
    <property type="match status" value="1"/>
</dbReference>
<keyword evidence="2" id="KW-0460">Magnesium</keyword>
<dbReference type="GO" id="GO:0008168">
    <property type="term" value="F:methyltransferase activity"/>
    <property type="evidence" value="ECO:0007669"/>
    <property type="project" value="InterPro"/>
</dbReference>
<keyword evidence="1" id="KW-0479">Metal-binding</keyword>
<protein>
    <submittedName>
        <fullName evidence="3">Uncharacterized protein</fullName>
    </submittedName>
</protein>
<evidence type="ECO:0000256" key="2">
    <source>
        <dbReference type="ARBA" id="ARBA00022842"/>
    </source>
</evidence>
<evidence type="ECO:0000256" key="1">
    <source>
        <dbReference type="ARBA" id="ARBA00022723"/>
    </source>
</evidence>
<dbReference type="EMBL" id="CM026425">
    <property type="protein sequence ID" value="KAG0576342.1"/>
    <property type="molecule type" value="Genomic_DNA"/>
</dbReference>
<dbReference type="InterPro" id="IPR029063">
    <property type="entry name" value="SAM-dependent_MTases_sf"/>
</dbReference>
<proteinExistence type="predicted"/>
<dbReference type="Gene3D" id="1.10.1200.270">
    <property type="entry name" value="Methyltransferase, alpha-helical capping domain"/>
    <property type="match status" value="1"/>
</dbReference>
<organism evidence="3 4">
    <name type="scientific">Ceratodon purpureus</name>
    <name type="common">Fire moss</name>
    <name type="synonym">Dicranum purpureum</name>
    <dbReference type="NCBI Taxonomy" id="3225"/>
    <lineage>
        <taxon>Eukaryota</taxon>
        <taxon>Viridiplantae</taxon>
        <taxon>Streptophyta</taxon>
        <taxon>Embryophyta</taxon>
        <taxon>Bryophyta</taxon>
        <taxon>Bryophytina</taxon>
        <taxon>Bryopsida</taxon>
        <taxon>Dicranidae</taxon>
        <taxon>Pseudoditrichales</taxon>
        <taxon>Ditrichaceae</taxon>
        <taxon>Ceratodon</taxon>
    </lineage>
</organism>
<dbReference type="SUPFAM" id="SSF53335">
    <property type="entry name" value="S-adenosyl-L-methionine-dependent methyltransferases"/>
    <property type="match status" value="1"/>
</dbReference>
<dbReference type="InterPro" id="IPR042086">
    <property type="entry name" value="MeTrfase_capping"/>
</dbReference>
<comment type="caution">
    <text evidence="3">The sequence shown here is derived from an EMBL/GenBank/DDBJ whole genome shotgun (WGS) entry which is preliminary data.</text>
</comment>
<dbReference type="Gene3D" id="3.40.50.150">
    <property type="entry name" value="Vaccinia Virus protein VP39"/>
    <property type="match status" value="1"/>
</dbReference>
<dbReference type="Proteomes" id="UP000822688">
    <property type="component" value="Chromosome 5"/>
</dbReference>
<name>A0A8T0HYT2_CERPU</name>
<dbReference type="PANTHER" id="PTHR31009">
    <property type="entry name" value="S-ADENOSYL-L-METHIONINE:CARBOXYL METHYLTRANSFERASE FAMILY PROTEIN"/>
    <property type="match status" value="1"/>
</dbReference>
<gene>
    <name evidence="3" type="ORF">KC19_5G072700</name>
</gene>
<dbReference type="AlphaFoldDB" id="A0A8T0HYT2"/>
<dbReference type="InterPro" id="IPR005299">
    <property type="entry name" value="MeTrfase_7"/>
</dbReference>
<accession>A0A8T0HYT2</accession>
<keyword evidence="4" id="KW-1185">Reference proteome</keyword>
<reference evidence="3" key="1">
    <citation type="submission" date="2020-06" db="EMBL/GenBank/DDBJ databases">
        <title>WGS assembly of Ceratodon purpureus strain R40.</title>
        <authorList>
            <person name="Carey S.B."/>
            <person name="Jenkins J."/>
            <person name="Shu S."/>
            <person name="Lovell J.T."/>
            <person name="Sreedasyam A."/>
            <person name="Maumus F."/>
            <person name="Tiley G.P."/>
            <person name="Fernandez-Pozo N."/>
            <person name="Barry K."/>
            <person name="Chen C."/>
            <person name="Wang M."/>
            <person name="Lipzen A."/>
            <person name="Daum C."/>
            <person name="Saski C.A."/>
            <person name="Payton A.C."/>
            <person name="Mcbreen J.C."/>
            <person name="Conrad R.E."/>
            <person name="Kollar L.M."/>
            <person name="Olsson S."/>
            <person name="Huttunen S."/>
            <person name="Landis J.B."/>
            <person name="Wickett N.J."/>
            <person name="Johnson M.G."/>
            <person name="Rensing S.A."/>
            <person name="Grimwood J."/>
            <person name="Schmutz J."/>
            <person name="Mcdaniel S.F."/>
        </authorList>
    </citation>
    <scope>NUCLEOTIDE SEQUENCE</scope>
    <source>
        <strain evidence="3">R40</strain>
    </source>
</reference>
<evidence type="ECO:0000313" key="3">
    <source>
        <dbReference type="EMBL" id="KAG0576342.1"/>
    </source>
</evidence>